<dbReference type="GO" id="GO:0051260">
    <property type="term" value="P:protein homooligomerization"/>
    <property type="evidence" value="ECO:0007669"/>
    <property type="project" value="InterPro"/>
</dbReference>
<dbReference type="STRING" id="41427.A0A182IT59"/>
<dbReference type="InterPro" id="IPR011333">
    <property type="entry name" value="SKP1/BTB/POZ_sf"/>
</dbReference>
<evidence type="ECO:0000313" key="4">
    <source>
        <dbReference type="Proteomes" id="UP000075880"/>
    </source>
</evidence>
<reference evidence="4" key="1">
    <citation type="submission" date="2021-09" db="EMBL/GenBank/DDBJ databases">
        <authorList>
            <consortium name="Infravec"/>
            <person name="Campbell I L."/>
            <person name="Maslen G."/>
            <person name="Yates A."/>
        </authorList>
    </citation>
    <scope>NUCLEOTIDE SEQUENCE [LARGE SCALE GENOMIC DNA]</scope>
    <source>
        <strain evidence="4">Infravec2 EBRE</strain>
    </source>
</reference>
<feature type="compositionally biased region" description="Polar residues" evidence="1">
    <location>
        <begin position="1"/>
        <end position="18"/>
    </location>
</feature>
<dbReference type="InterPro" id="IPR000210">
    <property type="entry name" value="BTB/POZ_dom"/>
</dbReference>
<dbReference type="OrthoDB" id="9989223at2759"/>
<dbReference type="PANTHER" id="PTHR14136:SF17">
    <property type="entry name" value="BTB_POZ DOMAIN-CONTAINING PROTEIN KCTD9"/>
    <property type="match status" value="1"/>
</dbReference>
<keyword evidence="4" id="KW-1185">Reference proteome</keyword>
<dbReference type="SMART" id="SM00225">
    <property type="entry name" value="BTB"/>
    <property type="match status" value="1"/>
</dbReference>
<dbReference type="Gene3D" id="3.30.710.10">
    <property type="entry name" value="Potassium Channel Kv1.1, Chain A"/>
    <property type="match status" value="1"/>
</dbReference>
<dbReference type="InterPro" id="IPR003131">
    <property type="entry name" value="T1-type_BTB"/>
</dbReference>
<feature type="region of interest" description="Disordered" evidence="1">
    <location>
        <begin position="1"/>
        <end position="23"/>
    </location>
</feature>
<dbReference type="Pfam" id="PF00805">
    <property type="entry name" value="Pentapeptide"/>
    <property type="match status" value="4"/>
</dbReference>
<protein>
    <recommendedName>
        <fullName evidence="2">BTB domain-containing protein</fullName>
    </recommendedName>
</protein>
<dbReference type="SUPFAM" id="SSF141571">
    <property type="entry name" value="Pentapeptide repeat-like"/>
    <property type="match status" value="1"/>
</dbReference>
<dbReference type="Proteomes" id="UP000075880">
    <property type="component" value="Unassembled WGS sequence"/>
</dbReference>
<dbReference type="AlphaFoldDB" id="A0A182IT59"/>
<evidence type="ECO:0000313" key="3">
    <source>
        <dbReference type="EnsemblMetazoa" id="AATE004987-PA.1"/>
    </source>
</evidence>
<reference evidence="3" key="2">
    <citation type="submission" date="2022-08" db="UniProtKB">
        <authorList>
            <consortium name="EnsemblMetazoa"/>
        </authorList>
    </citation>
    <scope>IDENTIFICATION</scope>
    <source>
        <strain evidence="3">EBRO</strain>
    </source>
</reference>
<dbReference type="SUPFAM" id="SSF54695">
    <property type="entry name" value="POZ domain"/>
    <property type="match status" value="1"/>
</dbReference>
<feature type="domain" description="BTB" evidence="2">
    <location>
        <begin position="41"/>
        <end position="111"/>
    </location>
</feature>
<accession>A0A182IT59</accession>
<evidence type="ECO:0000259" key="2">
    <source>
        <dbReference type="PROSITE" id="PS50097"/>
    </source>
</evidence>
<evidence type="ECO:0000256" key="1">
    <source>
        <dbReference type="SAM" id="MobiDB-lite"/>
    </source>
</evidence>
<dbReference type="Pfam" id="PF02214">
    <property type="entry name" value="BTB_2"/>
    <property type="match status" value="1"/>
</dbReference>
<dbReference type="InterPro" id="IPR051082">
    <property type="entry name" value="Pentapeptide-BTB/POZ_domain"/>
</dbReference>
<dbReference type="Gene3D" id="2.160.20.80">
    <property type="entry name" value="E3 ubiquitin-protein ligase SopA"/>
    <property type="match status" value="1"/>
</dbReference>
<proteinExistence type="predicted"/>
<organism evidence="3">
    <name type="scientific">Anopheles atroparvus</name>
    <name type="common">European mosquito</name>
    <dbReference type="NCBI Taxonomy" id="41427"/>
    <lineage>
        <taxon>Eukaryota</taxon>
        <taxon>Metazoa</taxon>
        <taxon>Ecdysozoa</taxon>
        <taxon>Arthropoda</taxon>
        <taxon>Hexapoda</taxon>
        <taxon>Insecta</taxon>
        <taxon>Pterygota</taxon>
        <taxon>Neoptera</taxon>
        <taxon>Endopterygota</taxon>
        <taxon>Diptera</taxon>
        <taxon>Nematocera</taxon>
        <taxon>Culicoidea</taxon>
        <taxon>Culicidae</taxon>
        <taxon>Anophelinae</taxon>
        <taxon>Anopheles</taxon>
    </lineage>
</organism>
<dbReference type="PROSITE" id="PS50097">
    <property type="entry name" value="BTB"/>
    <property type="match status" value="1"/>
</dbReference>
<dbReference type="EnsemblMetazoa" id="ENSAATROPT013810">
    <property type="protein sequence ID" value="ENSAATROPP012577"/>
    <property type="gene ID" value="ENSAATROPG011209"/>
</dbReference>
<name>A0A182IT59_ANOAO</name>
<dbReference type="InterPro" id="IPR001646">
    <property type="entry name" value="5peptide_repeat"/>
</dbReference>
<sequence length="332" mass="36689">MEPRQNASSENIGASEQNRASEKNAAFKSSCGRVLDGSKWITLNVGGEIFTTTRLTLTNREPDSMLARMFSQDQALASDRDAQGAYLIDRNGRYFRPILDYLRHGNIVYDENVSINGILEEAKFYGLLGMVELIAAKQQKNSVMSRQDFLRALVVSSHEDELRFQGVNLAGMNLSKLDLRSINFKYACLKNCNLSNADLSYCCLERADLRNVNLDGARLHNVQARGADLQNASMKQCDFVDPNGRHSNFEGTNLKGANLEGSMMEGVVLRVSNMKNANLRSCIMSQADISGADLEGCDLTGSNLHNTNLRGANLKDAKLELVITPLHMAQTI</sequence>
<dbReference type="VEuPathDB" id="VectorBase:AATE004987"/>
<dbReference type="EnsemblMetazoa" id="AATE004987-RA">
    <property type="protein sequence ID" value="AATE004987-PA.1"/>
    <property type="gene ID" value="AATE004987"/>
</dbReference>
<dbReference type="PANTHER" id="PTHR14136">
    <property type="entry name" value="BTB_POZ DOMAIN-CONTAINING PROTEIN KCTD9"/>
    <property type="match status" value="1"/>
</dbReference>